<evidence type="ECO:0000256" key="6">
    <source>
        <dbReference type="RuleBase" id="RU367028"/>
    </source>
</evidence>
<evidence type="ECO:0000313" key="10">
    <source>
        <dbReference type="Proteomes" id="UP001234989"/>
    </source>
</evidence>
<protein>
    <recommendedName>
        <fullName evidence="6">Transcription repressor</fullName>
    </recommendedName>
    <alternativeName>
        <fullName evidence="6">Ovate family protein</fullName>
    </alternativeName>
</protein>
<dbReference type="PROSITE" id="PS51754">
    <property type="entry name" value="OVATE"/>
    <property type="match status" value="1"/>
</dbReference>
<gene>
    <name evidence="9" type="ORF">MTR67_044813</name>
</gene>
<feature type="domain" description="OVATE" evidence="8">
    <location>
        <begin position="161"/>
        <end position="224"/>
    </location>
</feature>
<dbReference type="Pfam" id="PF04844">
    <property type="entry name" value="Ovate"/>
    <property type="match status" value="1"/>
</dbReference>
<evidence type="ECO:0000313" key="9">
    <source>
        <dbReference type="EMBL" id="WMV51428.1"/>
    </source>
</evidence>
<evidence type="ECO:0000256" key="5">
    <source>
        <dbReference type="ARBA" id="ARBA00023242"/>
    </source>
</evidence>
<dbReference type="InterPro" id="IPR038933">
    <property type="entry name" value="Ovate"/>
</dbReference>
<name>A0AAF0UR61_SOLVR</name>
<keyword evidence="2 6" id="KW-0678">Repressor</keyword>
<sequence>MKLSSLFKSQKKSSSHLLCRLLLCGNSRTLSFRVENNDNIFNSQKFEAGVKTSSILDVSSSKLSKSNNSTSNKGVESLPFNDSCVITPEEETTSILEVSSSTLPENTNNSTSSNGLEYLPSNDSMDAYGKKTRSILEGSKGNSSSCNGLKYYQPFNDSCVIRLSSSEDPYGNIKKSMERMVEANQGIKSWEESLEEICAWYLEINDEKNIHKHIIGAFCDLWMIYSSTSTKNTPFGFSSSEPPSPYFMSLIEDKADQIIAASISSVIP</sequence>
<accession>A0AAF0UR61</accession>
<reference evidence="9" key="1">
    <citation type="submission" date="2023-08" db="EMBL/GenBank/DDBJ databases">
        <title>A de novo genome assembly of Solanum verrucosum Schlechtendal, a Mexican diploid species geographically isolated from the other diploid A-genome species in potato relatives.</title>
        <authorList>
            <person name="Hosaka K."/>
        </authorList>
    </citation>
    <scope>NUCLEOTIDE SEQUENCE</scope>
    <source>
        <tissue evidence="9">Young leaves</tissue>
    </source>
</reference>
<dbReference type="NCBIfam" id="TIGR01568">
    <property type="entry name" value="A_thal_3678"/>
    <property type="match status" value="1"/>
</dbReference>
<organism evidence="9 10">
    <name type="scientific">Solanum verrucosum</name>
    <dbReference type="NCBI Taxonomy" id="315347"/>
    <lineage>
        <taxon>Eukaryota</taxon>
        <taxon>Viridiplantae</taxon>
        <taxon>Streptophyta</taxon>
        <taxon>Embryophyta</taxon>
        <taxon>Tracheophyta</taxon>
        <taxon>Spermatophyta</taxon>
        <taxon>Magnoliopsida</taxon>
        <taxon>eudicotyledons</taxon>
        <taxon>Gunneridae</taxon>
        <taxon>Pentapetalae</taxon>
        <taxon>asterids</taxon>
        <taxon>lamiids</taxon>
        <taxon>Solanales</taxon>
        <taxon>Solanaceae</taxon>
        <taxon>Solanoideae</taxon>
        <taxon>Solaneae</taxon>
        <taxon>Solanum</taxon>
    </lineage>
</organism>
<dbReference type="PANTHER" id="PTHR33057">
    <property type="entry name" value="TRANSCRIPTION REPRESSOR OFP7-RELATED"/>
    <property type="match status" value="1"/>
</dbReference>
<dbReference type="AlphaFoldDB" id="A0AAF0UR61"/>
<comment type="function">
    <text evidence="6">Transcriptional repressor that regulates multiple aspects of plant growth and development.</text>
</comment>
<evidence type="ECO:0000256" key="2">
    <source>
        <dbReference type="ARBA" id="ARBA00022491"/>
    </source>
</evidence>
<dbReference type="Proteomes" id="UP001234989">
    <property type="component" value="Chromosome 10"/>
</dbReference>
<dbReference type="GO" id="GO:0045892">
    <property type="term" value="P:negative regulation of DNA-templated transcription"/>
    <property type="evidence" value="ECO:0007669"/>
    <property type="project" value="UniProtKB-UniRule"/>
</dbReference>
<dbReference type="GO" id="GO:0005634">
    <property type="term" value="C:nucleus"/>
    <property type="evidence" value="ECO:0007669"/>
    <property type="project" value="UniProtKB-SubCell"/>
</dbReference>
<keyword evidence="3 6" id="KW-0805">Transcription regulation</keyword>
<dbReference type="PANTHER" id="PTHR33057:SF143">
    <property type="entry name" value="TRANSCRIPTION REPRESSOR"/>
    <property type="match status" value="1"/>
</dbReference>
<feature type="compositionally biased region" description="Polar residues" evidence="7">
    <location>
        <begin position="100"/>
        <end position="115"/>
    </location>
</feature>
<evidence type="ECO:0000256" key="7">
    <source>
        <dbReference type="SAM" id="MobiDB-lite"/>
    </source>
</evidence>
<proteinExistence type="predicted"/>
<evidence type="ECO:0000256" key="3">
    <source>
        <dbReference type="ARBA" id="ARBA00023015"/>
    </source>
</evidence>
<evidence type="ECO:0000259" key="8">
    <source>
        <dbReference type="PROSITE" id="PS51754"/>
    </source>
</evidence>
<keyword evidence="10" id="KW-1185">Reference proteome</keyword>
<dbReference type="EMBL" id="CP133621">
    <property type="protein sequence ID" value="WMV51428.1"/>
    <property type="molecule type" value="Genomic_DNA"/>
</dbReference>
<feature type="region of interest" description="Disordered" evidence="7">
    <location>
        <begin position="100"/>
        <end position="119"/>
    </location>
</feature>
<evidence type="ECO:0000256" key="1">
    <source>
        <dbReference type="ARBA" id="ARBA00004123"/>
    </source>
</evidence>
<keyword evidence="4 6" id="KW-0804">Transcription</keyword>
<dbReference type="InterPro" id="IPR006458">
    <property type="entry name" value="Ovate_C"/>
</dbReference>
<comment type="subcellular location">
    <subcellularLocation>
        <location evidence="1 6">Nucleus</location>
    </subcellularLocation>
</comment>
<keyword evidence="5 6" id="KW-0539">Nucleus</keyword>
<evidence type="ECO:0000256" key="4">
    <source>
        <dbReference type="ARBA" id="ARBA00023163"/>
    </source>
</evidence>